<accession>A0A371X4E9</accession>
<comment type="similarity">
    <text evidence="1">Belongs to the polysaccharide synthase family.</text>
</comment>
<comment type="caution">
    <text evidence="5">The sequence shown here is derived from an EMBL/GenBank/DDBJ whole genome shotgun (WGS) entry which is preliminary data.</text>
</comment>
<feature type="domain" description="Polysaccharide biosynthesis protein CapD-like" evidence="4">
    <location>
        <begin position="310"/>
        <end position="597"/>
    </location>
</feature>
<dbReference type="PANTHER" id="PTHR43318">
    <property type="entry name" value="UDP-N-ACETYLGLUCOSAMINE 4,6-DEHYDRATASE"/>
    <property type="match status" value="1"/>
</dbReference>
<evidence type="ECO:0000313" key="5">
    <source>
        <dbReference type="EMBL" id="RFC64112.1"/>
    </source>
</evidence>
<dbReference type="CDD" id="cd05237">
    <property type="entry name" value="UDP_invert_4-6DH_SDR_e"/>
    <property type="match status" value="1"/>
</dbReference>
<feature type="transmembrane region" description="Helical" evidence="3">
    <location>
        <begin position="88"/>
        <end position="111"/>
    </location>
</feature>
<gene>
    <name evidence="5" type="ORF">DYI37_07045</name>
</gene>
<dbReference type="EMBL" id="QURL01000003">
    <property type="protein sequence ID" value="RFC64112.1"/>
    <property type="molecule type" value="Genomic_DNA"/>
</dbReference>
<keyword evidence="6" id="KW-1185">Reference proteome</keyword>
<dbReference type="InterPro" id="IPR051203">
    <property type="entry name" value="Polysaccharide_Synthase-Rel"/>
</dbReference>
<organism evidence="5 6">
    <name type="scientific">Fulvimarina endophytica</name>
    <dbReference type="NCBI Taxonomy" id="2293836"/>
    <lineage>
        <taxon>Bacteria</taxon>
        <taxon>Pseudomonadati</taxon>
        <taxon>Pseudomonadota</taxon>
        <taxon>Alphaproteobacteria</taxon>
        <taxon>Hyphomicrobiales</taxon>
        <taxon>Aurantimonadaceae</taxon>
        <taxon>Fulvimarina</taxon>
    </lineage>
</organism>
<dbReference type="SUPFAM" id="SSF51735">
    <property type="entry name" value="NAD(P)-binding Rossmann-fold domains"/>
    <property type="match status" value="1"/>
</dbReference>
<dbReference type="PANTHER" id="PTHR43318:SF1">
    <property type="entry name" value="POLYSACCHARIDE BIOSYNTHESIS PROTEIN EPSC-RELATED"/>
    <property type="match status" value="1"/>
</dbReference>
<feature type="transmembrane region" description="Helical" evidence="3">
    <location>
        <begin position="117"/>
        <end position="136"/>
    </location>
</feature>
<dbReference type="AlphaFoldDB" id="A0A371X4E9"/>
<reference evidence="5 6" key="1">
    <citation type="submission" date="2018-08" db="EMBL/GenBank/DDBJ databases">
        <title>Fulvimarina sp. 85, whole genome shotgun sequence.</title>
        <authorList>
            <person name="Tuo L."/>
        </authorList>
    </citation>
    <scope>NUCLEOTIDE SEQUENCE [LARGE SCALE GENOMIC DNA]</scope>
    <source>
        <strain evidence="5 6">85</strain>
    </source>
</reference>
<evidence type="ECO:0000259" key="4">
    <source>
        <dbReference type="Pfam" id="PF02719"/>
    </source>
</evidence>
<feature type="transmembrane region" description="Helical" evidence="3">
    <location>
        <begin position="55"/>
        <end position="76"/>
    </location>
</feature>
<dbReference type="InterPro" id="IPR036291">
    <property type="entry name" value="NAD(P)-bd_dom_sf"/>
</dbReference>
<feature type="region of interest" description="Disordered" evidence="2">
    <location>
        <begin position="641"/>
        <end position="672"/>
    </location>
</feature>
<keyword evidence="3" id="KW-0812">Transmembrane</keyword>
<dbReference type="RefSeq" id="WP_116682531.1">
    <property type="nucleotide sequence ID" value="NZ_QURL01000003.1"/>
</dbReference>
<name>A0A371X4E9_9HYPH</name>
<dbReference type="Pfam" id="PF02719">
    <property type="entry name" value="Polysacc_synt_2"/>
    <property type="match status" value="1"/>
</dbReference>
<evidence type="ECO:0000256" key="3">
    <source>
        <dbReference type="SAM" id="Phobius"/>
    </source>
</evidence>
<evidence type="ECO:0000256" key="1">
    <source>
        <dbReference type="ARBA" id="ARBA00007430"/>
    </source>
</evidence>
<keyword evidence="3" id="KW-1133">Transmembrane helix</keyword>
<feature type="transmembrane region" description="Helical" evidence="3">
    <location>
        <begin position="28"/>
        <end position="49"/>
    </location>
</feature>
<dbReference type="Pfam" id="PF13727">
    <property type="entry name" value="CoA_binding_3"/>
    <property type="match status" value="1"/>
</dbReference>
<sequence length="672" mass="73111">MDPFTGGKTIEKLKAVRRPRASLRKLGVVHDILVSFLSITFAMALSWGLTPMMNLWQIWAQILVFTGICALVYPVFRLNSGAWRYASLLDVASIVKAVTVALVVFLLVSFFVLRGDYLPRAAIVTTWFVLIVGLGGPRLAYRLMKEGGQRERAEHPDLPQGEAVLVYGYTDDADLFVRNARRSGRGGRIVGILDERPKNRRRQLHGVPVLGGWEDLPKIAATRRDGALSPVGELVVADPGLPASILSEIVATAAPLKIAVKRLPDIARTGVVDENAPIEPRPIELEDLLSRKVVDLDIAETGDLLAGARVLVTGAGGSIGSELVRQIVGFRPASLILVDNSEFNLWAIERQIAARCPDLQVVPRHLDVRHAARIARLFEETRPEVVFHAAAMKHVPIVEENPIEGIETNLIGTRNVADAALASGARAFVMVSTDKAVNPTNVMGATKRAAEAYCQSLDLSQDATRFMTVRFGNVLGSTGSVVPLFQSQLARGGPLTVTDRNIVRFFMTIPEASRLILHAAGDGMNNAGSKGLIYVLDMGKPIRIAELAERLIQLAGLRPHIDIAIEFTGLRRGEKLYEELFSLEENREETGREGLFFARSRVPDVQLLSRNLKTVEAAIEAGETDRAVECLRRIVPEFEAPASAPEALPDGHEGEAEAGEAGLRRPSGPAGE</sequence>
<dbReference type="Gene3D" id="3.40.50.720">
    <property type="entry name" value="NAD(P)-binding Rossmann-like Domain"/>
    <property type="match status" value="2"/>
</dbReference>
<dbReference type="Proteomes" id="UP000264310">
    <property type="component" value="Unassembled WGS sequence"/>
</dbReference>
<keyword evidence="3" id="KW-0472">Membrane</keyword>
<protein>
    <submittedName>
        <fullName evidence="5">Polysaccharide biosynthesis protein</fullName>
    </submittedName>
</protein>
<dbReference type="OrthoDB" id="9803111at2"/>
<evidence type="ECO:0000313" key="6">
    <source>
        <dbReference type="Proteomes" id="UP000264310"/>
    </source>
</evidence>
<proteinExistence type="inferred from homology"/>
<dbReference type="InterPro" id="IPR003869">
    <property type="entry name" value="Polysac_CapD-like"/>
</dbReference>
<evidence type="ECO:0000256" key="2">
    <source>
        <dbReference type="SAM" id="MobiDB-lite"/>
    </source>
</evidence>